<organism evidence="2 3">
    <name type="scientific">Streptomyces syringium</name>
    <dbReference type="NCBI Taxonomy" id="76729"/>
    <lineage>
        <taxon>Bacteria</taxon>
        <taxon>Bacillati</taxon>
        <taxon>Actinomycetota</taxon>
        <taxon>Actinomycetes</taxon>
        <taxon>Kitasatosporales</taxon>
        <taxon>Streptomycetaceae</taxon>
        <taxon>Streptomyces</taxon>
    </lineage>
</organism>
<keyword evidence="3" id="KW-1185">Reference proteome</keyword>
<accession>A0ABS4Y8K0</accession>
<evidence type="ECO:0000256" key="1">
    <source>
        <dbReference type="SAM" id="MobiDB-lite"/>
    </source>
</evidence>
<feature type="region of interest" description="Disordered" evidence="1">
    <location>
        <begin position="32"/>
        <end position="66"/>
    </location>
</feature>
<name>A0ABS4Y8K0_9ACTN</name>
<sequence length="66" mass="6812">MGTRAVRPLPAALPLSAVPPSVTMVRLPDSDPAAVTGSSVNRGHIVARAEPEEPGDAQVDLEVSVR</sequence>
<dbReference type="Proteomes" id="UP001519291">
    <property type="component" value="Unassembled WGS sequence"/>
</dbReference>
<dbReference type="RefSeq" id="WP_209519050.1">
    <property type="nucleotide sequence ID" value="NZ_JAGIOH010000001.1"/>
</dbReference>
<protein>
    <recommendedName>
        <fullName evidence="4">PASTA domain-containing protein</fullName>
    </recommendedName>
</protein>
<evidence type="ECO:0000313" key="2">
    <source>
        <dbReference type="EMBL" id="MBP2405091.1"/>
    </source>
</evidence>
<proteinExistence type="predicted"/>
<gene>
    <name evidence="2" type="ORF">JO379_004560</name>
</gene>
<dbReference type="EMBL" id="JAGIOH010000001">
    <property type="protein sequence ID" value="MBP2405091.1"/>
    <property type="molecule type" value="Genomic_DNA"/>
</dbReference>
<evidence type="ECO:0008006" key="4">
    <source>
        <dbReference type="Google" id="ProtNLM"/>
    </source>
</evidence>
<reference evidence="2 3" key="1">
    <citation type="submission" date="2021-03" db="EMBL/GenBank/DDBJ databases">
        <title>Sequencing the genomes of 1000 actinobacteria strains.</title>
        <authorList>
            <person name="Klenk H.-P."/>
        </authorList>
    </citation>
    <scope>NUCLEOTIDE SEQUENCE [LARGE SCALE GENOMIC DNA]</scope>
    <source>
        <strain evidence="2 3">DSM 41480</strain>
    </source>
</reference>
<dbReference type="GeneID" id="91571425"/>
<comment type="caution">
    <text evidence="2">The sequence shown here is derived from an EMBL/GenBank/DDBJ whole genome shotgun (WGS) entry which is preliminary data.</text>
</comment>
<evidence type="ECO:0000313" key="3">
    <source>
        <dbReference type="Proteomes" id="UP001519291"/>
    </source>
</evidence>